<dbReference type="AlphaFoldDB" id="Q8RAN6"/>
<dbReference type="STRING" id="273068.TTE1175"/>
<proteinExistence type="predicted"/>
<organism evidence="1 2">
    <name type="scientific">Caldanaerobacter subterraneus subsp. tengcongensis (strain DSM 15242 / JCM 11007 / NBRC 100824 / MB4)</name>
    <name type="common">Thermoanaerobacter tengcongensis</name>
    <dbReference type="NCBI Taxonomy" id="273068"/>
    <lineage>
        <taxon>Bacteria</taxon>
        <taxon>Bacillati</taxon>
        <taxon>Bacillota</taxon>
        <taxon>Clostridia</taxon>
        <taxon>Thermoanaerobacterales</taxon>
        <taxon>Thermoanaerobacteraceae</taxon>
        <taxon>Caldanaerobacter</taxon>
    </lineage>
</organism>
<accession>Q8RAN6</accession>
<evidence type="ECO:0000313" key="1">
    <source>
        <dbReference type="EMBL" id="AAM24406.1"/>
    </source>
</evidence>
<evidence type="ECO:0008006" key="3">
    <source>
        <dbReference type="Google" id="ProtNLM"/>
    </source>
</evidence>
<evidence type="ECO:0000313" key="2">
    <source>
        <dbReference type="Proteomes" id="UP000000555"/>
    </source>
</evidence>
<name>Q8RAN6_CALS4</name>
<dbReference type="KEGG" id="tte:TTE1175"/>
<dbReference type="eggNOG" id="COG1132">
    <property type="taxonomic scope" value="Bacteria"/>
</dbReference>
<dbReference type="Gene3D" id="3.40.50.300">
    <property type="entry name" value="P-loop containing nucleotide triphosphate hydrolases"/>
    <property type="match status" value="1"/>
</dbReference>
<dbReference type="EMBL" id="AE008691">
    <property type="protein sequence ID" value="AAM24406.1"/>
    <property type="molecule type" value="Genomic_DNA"/>
</dbReference>
<dbReference type="Proteomes" id="UP000000555">
    <property type="component" value="Chromosome"/>
</dbReference>
<gene>
    <name evidence="1" type="ordered locus">TTE1175</name>
</gene>
<sequence>MFGVRSFTSFEFRNSIEIKNLTFSYDGKRNALLAVTHKLDPDILKRYDEIFVMEDGEIVERSTLDELLEKRGYFYYMYNYGIDEKEAVEEAV</sequence>
<dbReference type="InterPro" id="IPR027417">
    <property type="entry name" value="P-loop_NTPase"/>
</dbReference>
<dbReference type="SUPFAM" id="SSF52540">
    <property type="entry name" value="P-loop containing nucleoside triphosphate hydrolases"/>
    <property type="match status" value="1"/>
</dbReference>
<reference evidence="1 2" key="1">
    <citation type="journal article" date="2002" name="Genome Res.">
        <title>A complete sequence of the T. tengcongensis genome.</title>
        <authorList>
            <person name="Bao Q."/>
            <person name="Tian Y."/>
            <person name="Li W."/>
            <person name="Xu Z."/>
            <person name="Xuan Z."/>
            <person name="Hu S."/>
            <person name="Dong W."/>
            <person name="Yang J."/>
            <person name="Chen Y."/>
            <person name="Xue Y."/>
            <person name="Xu Y."/>
            <person name="Lai X."/>
            <person name="Huang L."/>
            <person name="Dong X."/>
            <person name="Ma Y."/>
            <person name="Ling L."/>
            <person name="Tan H."/>
            <person name="Chen R."/>
            <person name="Wang J."/>
            <person name="Yu J."/>
            <person name="Yang H."/>
        </authorList>
    </citation>
    <scope>NUCLEOTIDE SEQUENCE [LARGE SCALE GENOMIC DNA]</scope>
    <source>
        <strain evidence="2">DSM 15242 / JCM 11007 / NBRC 100824 / MB4</strain>
    </source>
</reference>
<protein>
    <recommendedName>
        <fullName evidence="3">ABC transporter ATP-binding protein</fullName>
    </recommendedName>
</protein>
<dbReference type="HOGENOM" id="CLU_2407730_0_0_9"/>
<keyword evidence="2" id="KW-1185">Reference proteome</keyword>